<name>A0A9P4QQC0_9PLEO</name>
<gene>
    <name evidence="2" type="ORF">EJ04DRAFT_516180</name>
</gene>
<evidence type="ECO:0000313" key="2">
    <source>
        <dbReference type="EMBL" id="KAF2729139.1"/>
    </source>
</evidence>
<keyword evidence="1" id="KW-0472">Membrane</keyword>
<dbReference type="AlphaFoldDB" id="A0A9P4QQC0"/>
<accession>A0A9P4QQC0</accession>
<dbReference type="OrthoDB" id="3793504at2759"/>
<keyword evidence="3" id="KW-1185">Reference proteome</keyword>
<evidence type="ECO:0000256" key="1">
    <source>
        <dbReference type="SAM" id="Phobius"/>
    </source>
</evidence>
<dbReference type="EMBL" id="ML996255">
    <property type="protein sequence ID" value="KAF2729139.1"/>
    <property type="molecule type" value="Genomic_DNA"/>
</dbReference>
<dbReference type="Proteomes" id="UP000799444">
    <property type="component" value="Unassembled WGS sequence"/>
</dbReference>
<sequence>MGLSVQHSTSTSHGTIIRTLDGPFLPQALFFGPSVAFSTFQLGIAVALHISRTIEETAVAL</sequence>
<reference evidence="2" key="1">
    <citation type="journal article" date="2020" name="Stud. Mycol.">
        <title>101 Dothideomycetes genomes: a test case for predicting lifestyles and emergence of pathogens.</title>
        <authorList>
            <person name="Haridas S."/>
            <person name="Albert R."/>
            <person name="Binder M."/>
            <person name="Bloem J."/>
            <person name="Labutti K."/>
            <person name="Salamov A."/>
            <person name="Andreopoulos B."/>
            <person name="Baker S."/>
            <person name="Barry K."/>
            <person name="Bills G."/>
            <person name="Bluhm B."/>
            <person name="Cannon C."/>
            <person name="Castanera R."/>
            <person name="Culley D."/>
            <person name="Daum C."/>
            <person name="Ezra D."/>
            <person name="Gonzalez J."/>
            <person name="Henrissat B."/>
            <person name="Kuo A."/>
            <person name="Liang C."/>
            <person name="Lipzen A."/>
            <person name="Lutzoni F."/>
            <person name="Magnuson J."/>
            <person name="Mondo S."/>
            <person name="Nolan M."/>
            <person name="Ohm R."/>
            <person name="Pangilinan J."/>
            <person name="Park H.-J."/>
            <person name="Ramirez L."/>
            <person name="Alfaro M."/>
            <person name="Sun H."/>
            <person name="Tritt A."/>
            <person name="Yoshinaga Y."/>
            <person name="Zwiers L.-H."/>
            <person name="Turgeon B."/>
            <person name="Goodwin S."/>
            <person name="Spatafora J."/>
            <person name="Crous P."/>
            <person name="Grigoriev I."/>
        </authorList>
    </citation>
    <scope>NUCLEOTIDE SEQUENCE</scope>
    <source>
        <strain evidence="2">CBS 125425</strain>
    </source>
</reference>
<organism evidence="2 3">
    <name type="scientific">Polyplosphaeria fusca</name>
    <dbReference type="NCBI Taxonomy" id="682080"/>
    <lineage>
        <taxon>Eukaryota</taxon>
        <taxon>Fungi</taxon>
        <taxon>Dikarya</taxon>
        <taxon>Ascomycota</taxon>
        <taxon>Pezizomycotina</taxon>
        <taxon>Dothideomycetes</taxon>
        <taxon>Pleosporomycetidae</taxon>
        <taxon>Pleosporales</taxon>
        <taxon>Tetraplosphaeriaceae</taxon>
        <taxon>Polyplosphaeria</taxon>
    </lineage>
</organism>
<keyword evidence="1" id="KW-1133">Transmembrane helix</keyword>
<protein>
    <submittedName>
        <fullName evidence="2">Uncharacterized protein</fullName>
    </submittedName>
</protein>
<feature type="transmembrane region" description="Helical" evidence="1">
    <location>
        <begin position="28"/>
        <end position="48"/>
    </location>
</feature>
<comment type="caution">
    <text evidence="2">The sequence shown here is derived from an EMBL/GenBank/DDBJ whole genome shotgun (WGS) entry which is preliminary data.</text>
</comment>
<proteinExistence type="predicted"/>
<evidence type="ECO:0000313" key="3">
    <source>
        <dbReference type="Proteomes" id="UP000799444"/>
    </source>
</evidence>
<keyword evidence="1" id="KW-0812">Transmembrane</keyword>